<dbReference type="InterPro" id="IPR003594">
    <property type="entry name" value="HATPase_dom"/>
</dbReference>
<proteinExistence type="predicted"/>
<gene>
    <name evidence="8" type="ORF">D3A95_06765</name>
</gene>
<keyword evidence="3" id="KW-0597">Phosphoprotein</keyword>
<dbReference type="GO" id="GO:0005524">
    <property type="term" value="F:ATP binding"/>
    <property type="evidence" value="ECO:0007669"/>
    <property type="project" value="UniProtKB-KW"/>
</dbReference>
<keyword evidence="4" id="KW-0808">Transferase</keyword>
<evidence type="ECO:0000256" key="1">
    <source>
        <dbReference type="ARBA" id="ARBA00000085"/>
    </source>
</evidence>
<dbReference type="SMART" id="SM00387">
    <property type="entry name" value="HATPase_c"/>
    <property type="match status" value="1"/>
</dbReference>
<dbReference type="InterPro" id="IPR036890">
    <property type="entry name" value="HATPase_C_sf"/>
</dbReference>
<evidence type="ECO:0000256" key="5">
    <source>
        <dbReference type="ARBA" id="ARBA00022777"/>
    </source>
</evidence>
<dbReference type="SUPFAM" id="SSF55874">
    <property type="entry name" value="ATPase domain of HSP90 chaperone/DNA topoisomerase II/histidine kinase"/>
    <property type="match status" value="1"/>
</dbReference>
<dbReference type="PROSITE" id="PS50109">
    <property type="entry name" value="HIS_KIN"/>
    <property type="match status" value="1"/>
</dbReference>
<dbReference type="GO" id="GO:0005886">
    <property type="term" value="C:plasma membrane"/>
    <property type="evidence" value="ECO:0007669"/>
    <property type="project" value="TreeGrafter"/>
</dbReference>
<evidence type="ECO:0000313" key="8">
    <source>
        <dbReference type="EMBL" id="AXY67935.1"/>
    </source>
</evidence>
<evidence type="ECO:0000256" key="3">
    <source>
        <dbReference type="ARBA" id="ARBA00022553"/>
    </source>
</evidence>
<dbReference type="EC" id="2.7.13.3" evidence="2"/>
<keyword evidence="6" id="KW-0902">Two-component regulatory system</keyword>
<dbReference type="CDD" id="cd00075">
    <property type="entry name" value="HATPase"/>
    <property type="match status" value="1"/>
</dbReference>
<dbReference type="PANTHER" id="PTHR45453">
    <property type="entry name" value="PHOSPHATE REGULON SENSOR PROTEIN PHOR"/>
    <property type="match status" value="1"/>
</dbReference>
<keyword evidence="8" id="KW-0547">Nucleotide-binding</keyword>
<evidence type="ECO:0000256" key="2">
    <source>
        <dbReference type="ARBA" id="ARBA00012438"/>
    </source>
</evidence>
<dbReference type="Pfam" id="PF02518">
    <property type="entry name" value="HATPase_c"/>
    <property type="match status" value="1"/>
</dbReference>
<keyword evidence="9" id="KW-1185">Reference proteome</keyword>
<dbReference type="EMBL" id="CP032152">
    <property type="protein sequence ID" value="AXY67935.1"/>
    <property type="molecule type" value="Genomic_DNA"/>
</dbReference>
<dbReference type="InterPro" id="IPR004358">
    <property type="entry name" value="Sig_transdc_His_kin-like_C"/>
</dbReference>
<organism evidence="8 9">
    <name type="scientific">Thermosynechococcus sichuanensis E542</name>
    <dbReference type="NCBI Taxonomy" id="2016101"/>
    <lineage>
        <taxon>Bacteria</taxon>
        <taxon>Bacillati</taxon>
        <taxon>Cyanobacteriota</taxon>
        <taxon>Cyanophyceae</taxon>
        <taxon>Acaryochloridales</taxon>
        <taxon>Thermosynechococcaceae</taxon>
        <taxon>Thermosynechococcus</taxon>
        <taxon>Thermosynechococcus sichuanensis</taxon>
    </lineage>
</organism>
<dbReference type="Gene3D" id="3.30.565.10">
    <property type="entry name" value="Histidine kinase-like ATPase, C-terminal domain"/>
    <property type="match status" value="1"/>
</dbReference>
<evidence type="ECO:0000256" key="6">
    <source>
        <dbReference type="ARBA" id="ARBA00023012"/>
    </source>
</evidence>
<evidence type="ECO:0000313" key="9">
    <source>
        <dbReference type="Proteomes" id="UP000261812"/>
    </source>
</evidence>
<dbReference type="PANTHER" id="PTHR45453:SF1">
    <property type="entry name" value="PHOSPHATE REGULON SENSOR PROTEIN PHOR"/>
    <property type="match status" value="1"/>
</dbReference>
<evidence type="ECO:0000256" key="4">
    <source>
        <dbReference type="ARBA" id="ARBA00022679"/>
    </source>
</evidence>
<dbReference type="GO" id="GO:0000155">
    <property type="term" value="F:phosphorelay sensor kinase activity"/>
    <property type="evidence" value="ECO:0007669"/>
    <property type="project" value="TreeGrafter"/>
</dbReference>
<accession>A0A3B7MEB2</accession>
<dbReference type="Proteomes" id="UP000261812">
    <property type="component" value="Chromosome"/>
</dbReference>
<keyword evidence="8" id="KW-0067">ATP-binding</keyword>
<evidence type="ECO:0000259" key="7">
    <source>
        <dbReference type="PROSITE" id="PS50109"/>
    </source>
</evidence>
<dbReference type="RefSeq" id="WP_181494309.1">
    <property type="nucleotide sequence ID" value="NZ_CP032152.1"/>
</dbReference>
<dbReference type="GO" id="GO:0016036">
    <property type="term" value="P:cellular response to phosphate starvation"/>
    <property type="evidence" value="ECO:0007669"/>
    <property type="project" value="TreeGrafter"/>
</dbReference>
<dbReference type="PRINTS" id="PR00344">
    <property type="entry name" value="BCTRLSENSOR"/>
</dbReference>
<dbReference type="GO" id="GO:0004721">
    <property type="term" value="F:phosphoprotein phosphatase activity"/>
    <property type="evidence" value="ECO:0007669"/>
    <property type="project" value="TreeGrafter"/>
</dbReference>
<dbReference type="KEGG" id="tsq:D3A95_06765"/>
<dbReference type="AlphaFoldDB" id="A0A3B7MEB2"/>
<dbReference type="InterPro" id="IPR050351">
    <property type="entry name" value="BphY/WalK/GraS-like"/>
</dbReference>
<feature type="domain" description="Histidine kinase" evidence="7">
    <location>
        <begin position="1"/>
        <end position="109"/>
    </location>
</feature>
<keyword evidence="5" id="KW-0418">Kinase</keyword>
<sequence>MKRFYWAIANLLSNACAYTPRGAQVTLKIRSTDHNVQIAVVDTGIGIPEAALPHVCERFYRIHQGLEQPPGFGLGLAIVKQIVDAHRGQLEIRSYVGQGTTVVISLPQE</sequence>
<dbReference type="InterPro" id="IPR005467">
    <property type="entry name" value="His_kinase_dom"/>
</dbReference>
<name>A0A3B7MEB2_9CYAN</name>
<protein>
    <recommendedName>
        <fullName evidence="2">histidine kinase</fullName>
        <ecNumber evidence="2">2.7.13.3</ecNumber>
    </recommendedName>
</protein>
<reference evidence="9" key="1">
    <citation type="submission" date="2018-09" db="EMBL/GenBank/DDBJ databases">
        <title>Complete genome sequence of thermophilic cyanobacteria strain Thermosynechococcus elongatus PKUAC-SCTE542.</title>
        <authorList>
            <person name="Liang Y."/>
            <person name="Tang J."/>
            <person name="Daroch M."/>
        </authorList>
    </citation>
    <scope>NUCLEOTIDE SEQUENCE [LARGE SCALE GENOMIC DNA]</scope>
    <source>
        <strain evidence="9">E542</strain>
    </source>
</reference>
<comment type="catalytic activity">
    <reaction evidence="1">
        <text>ATP + protein L-histidine = ADP + protein N-phospho-L-histidine.</text>
        <dbReference type="EC" id="2.7.13.3"/>
    </reaction>
</comment>